<name>A0ABW4BW15_9LACO</name>
<dbReference type="SUPFAM" id="SSF52467">
    <property type="entry name" value="DHS-like NAD/FAD-binding domain"/>
    <property type="match status" value="1"/>
</dbReference>
<dbReference type="PANTHER" id="PTHR18968">
    <property type="entry name" value="THIAMINE PYROPHOSPHATE ENZYMES"/>
    <property type="match status" value="1"/>
</dbReference>
<dbReference type="EMBL" id="JBHTOI010000046">
    <property type="protein sequence ID" value="MFD1418883.1"/>
    <property type="molecule type" value="Genomic_DNA"/>
</dbReference>
<dbReference type="PROSITE" id="PS00187">
    <property type="entry name" value="TPP_ENZYMES"/>
    <property type="match status" value="1"/>
</dbReference>
<keyword evidence="5 12" id="KW-0028">Amino-acid biosynthesis</keyword>
<dbReference type="Gene3D" id="3.40.50.970">
    <property type="match status" value="2"/>
</dbReference>
<dbReference type="PANTHER" id="PTHR18968:SF13">
    <property type="entry name" value="ACETOLACTATE SYNTHASE CATALYTIC SUBUNIT, MITOCHONDRIAL"/>
    <property type="match status" value="1"/>
</dbReference>
<dbReference type="InterPro" id="IPR012001">
    <property type="entry name" value="Thiamin_PyroP_enz_TPP-bd_dom"/>
</dbReference>
<dbReference type="GO" id="GO:0003984">
    <property type="term" value="F:acetolactate synthase activity"/>
    <property type="evidence" value="ECO:0007669"/>
    <property type="project" value="UniProtKB-EC"/>
</dbReference>
<evidence type="ECO:0000259" key="15">
    <source>
        <dbReference type="Pfam" id="PF02776"/>
    </source>
</evidence>
<comment type="cofactor">
    <cofactor evidence="12">
        <name>thiamine diphosphate</name>
        <dbReference type="ChEBI" id="CHEBI:58937"/>
    </cofactor>
    <text evidence="12">Binds 1 thiamine pyrophosphate per subunit.</text>
</comment>
<protein>
    <recommendedName>
        <fullName evidence="4 12">Acetolactate synthase</fullName>
        <ecNumber evidence="4 12">2.2.1.6</ecNumber>
    </recommendedName>
</protein>
<dbReference type="NCBIfam" id="TIGR00118">
    <property type="entry name" value="acolac_lg"/>
    <property type="match status" value="1"/>
</dbReference>
<sequence>MLAKQSDGEQNRISGAESLIQSLVDHNVEVLFGYPGGAVLPIYDTFYTSAFRNILTRHEQGAAHAAEGYAKVTGKTGVICVTSGPGASNAITGIADAMMDSTPMVVLTGQVSTESIGTHAFQELDVISMTKVVTKENFQVINSFELSKTLDRAFEVAQSGRKGPVLVDLPKDVMAAVYSEELPTKVVKSEKLKLSAEQKNQLNTILVKLRQAKKPLLLLGAGVGAADAGLLAAEFSYQWQVPVVSTLLGLGVLKNDDPLFLGMGGMHGSYAANMAFQECDFLLNIGSRFDDRLVPNVEKFAPYAEVAHVDIDPQEIGRIVHTKYSATVDAGLALEYMTSIPAESRSTRKWLERTQKNETRHPFKYDQDEDLLKPQEVIEAVGKVTHGQATVVTDVGQHQMWAAQFYPFHYPRQLVTSGGLGTMGFGLPAAIGAKYADPDKDVVLFVGDGGLQMTSEELEVLAAEKLNIKIVLLNNKTLGMVRQWQDEFYDQRRSQTVFSHQPDFEKLAGAYGVSYYDLNKTDDLESKLQKIFDKDEPALVNVKIPSLEQVYPMIAPGCSNDDMLGLD</sequence>
<evidence type="ECO:0000256" key="6">
    <source>
        <dbReference type="ARBA" id="ARBA00022679"/>
    </source>
</evidence>
<comment type="caution">
    <text evidence="16">The sequence shown here is derived from an EMBL/GenBank/DDBJ whole genome shotgun (WGS) entry which is preliminary data.</text>
</comment>
<reference evidence="17" key="1">
    <citation type="journal article" date="2019" name="Int. J. Syst. Evol. Microbiol.">
        <title>The Global Catalogue of Microorganisms (GCM) 10K type strain sequencing project: providing services to taxonomists for standard genome sequencing and annotation.</title>
        <authorList>
            <consortium name="The Broad Institute Genomics Platform"/>
            <consortium name="The Broad Institute Genome Sequencing Center for Infectious Disease"/>
            <person name="Wu L."/>
            <person name="Ma J."/>
        </authorList>
    </citation>
    <scope>NUCLEOTIDE SEQUENCE [LARGE SCALE GENOMIC DNA]</scope>
    <source>
        <strain evidence="17">CCM 8936</strain>
    </source>
</reference>
<evidence type="ECO:0000256" key="10">
    <source>
        <dbReference type="ARBA" id="ARBA00023304"/>
    </source>
</evidence>
<dbReference type="CDD" id="cd02015">
    <property type="entry name" value="TPP_AHAS"/>
    <property type="match status" value="1"/>
</dbReference>
<comment type="cofactor">
    <cofactor evidence="12">
        <name>Mg(2+)</name>
        <dbReference type="ChEBI" id="CHEBI:18420"/>
    </cofactor>
    <text evidence="12">Binds 1 Mg(2+) ion per subunit.</text>
</comment>
<evidence type="ECO:0000259" key="14">
    <source>
        <dbReference type="Pfam" id="PF02775"/>
    </source>
</evidence>
<accession>A0ABW4BW15</accession>
<dbReference type="InterPro" id="IPR029061">
    <property type="entry name" value="THDP-binding"/>
</dbReference>
<dbReference type="SUPFAM" id="SSF52518">
    <property type="entry name" value="Thiamin diphosphate-binding fold (THDP-binding)"/>
    <property type="match status" value="2"/>
</dbReference>
<keyword evidence="17" id="KW-1185">Reference proteome</keyword>
<dbReference type="InterPro" id="IPR012000">
    <property type="entry name" value="Thiamin_PyroP_enz_cen_dom"/>
</dbReference>
<evidence type="ECO:0000256" key="8">
    <source>
        <dbReference type="ARBA" id="ARBA00022842"/>
    </source>
</evidence>
<keyword evidence="9 12" id="KW-0786">Thiamine pyrophosphate</keyword>
<keyword evidence="6 12" id="KW-0808">Transferase</keyword>
<dbReference type="CDD" id="cd07035">
    <property type="entry name" value="TPP_PYR_POX_like"/>
    <property type="match status" value="1"/>
</dbReference>
<evidence type="ECO:0000256" key="11">
    <source>
        <dbReference type="ARBA" id="ARBA00048670"/>
    </source>
</evidence>
<comment type="pathway">
    <text evidence="1 12">Amino-acid biosynthesis; L-isoleucine biosynthesis; L-isoleucine from 2-oxobutanoate: step 1/4.</text>
</comment>
<feature type="domain" description="Thiamine pyrophosphate enzyme N-terminal TPP-binding" evidence="15">
    <location>
        <begin position="14"/>
        <end position="129"/>
    </location>
</feature>
<comment type="pathway">
    <text evidence="2 12">Amino-acid biosynthesis; L-valine biosynthesis; L-valine from pyruvate: step 1/4.</text>
</comment>
<keyword evidence="7 12" id="KW-0479">Metal-binding</keyword>
<gene>
    <name evidence="16" type="primary">ilvB</name>
    <name evidence="16" type="ORF">ACFQ42_09015</name>
</gene>
<dbReference type="InterPro" id="IPR039368">
    <property type="entry name" value="AHAS_TPP"/>
</dbReference>
<dbReference type="Pfam" id="PF02775">
    <property type="entry name" value="TPP_enzyme_C"/>
    <property type="match status" value="1"/>
</dbReference>
<evidence type="ECO:0000256" key="1">
    <source>
        <dbReference type="ARBA" id="ARBA00004974"/>
    </source>
</evidence>
<evidence type="ECO:0000256" key="5">
    <source>
        <dbReference type="ARBA" id="ARBA00022605"/>
    </source>
</evidence>
<evidence type="ECO:0000256" key="9">
    <source>
        <dbReference type="ARBA" id="ARBA00023052"/>
    </source>
</evidence>
<comment type="similarity">
    <text evidence="3 12">Belongs to the TPP enzyme family.</text>
</comment>
<evidence type="ECO:0000256" key="3">
    <source>
        <dbReference type="ARBA" id="ARBA00007812"/>
    </source>
</evidence>
<keyword evidence="10 12" id="KW-0100">Branched-chain amino acid biosynthesis</keyword>
<comment type="catalytic activity">
    <reaction evidence="11 12">
        <text>2 pyruvate + H(+) = (2S)-2-acetolactate + CO2</text>
        <dbReference type="Rhea" id="RHEA:25249"/>
        <dbReference type="ChEBI" id="CHEBI:15361"/>
        <dbReference type="ChEBI" id="CHEBI:15378"/>
        <dbReference type="ChEBI" id="CHEBI:16526"/>
        <dbReference type="ChEBI" id="CHEBI:58476"/>
        <dbReference type="EC" id="2.2.1.6"/>
    </reaction>
</comment>
<evidence type="ECO:0000256" key="4">
    <source>
        <dbReference type="ARBA" id="ARBA00013145"/>
    </source>
</evidence>
<dbReference type="EC" id="2.2.1.6" evidence="4 12"/>
<evidence type="ECO:0000313" key="16">
    <source>
        <dbReference type="EMBL" id="MFD1418883.1"/>
    </source>
</evidence>
<evidence type="ECO:0000259" key="13">
    <source>
        <dbReference type="Pfam" id="PF00205"/>
    </source>
</evidence>
<keyword evidence="8 12" id="KW-0460">Magnesium</keyword>
<evidence type="ECO:0000256" key="12">
    <source>
        <dbReference type="RuleBase" id="RU003591"/>
    </source>
</evidence>
<proteinExistence type="inferred from homology"/>
<dbReference type="RefSeq" id="WP_125676435.1">
    <property type="nucleotide sequence ID" value="NZ_JBHTOI010000046.1"/>
</dbReference>
<evidence type="ECO:0000313" key="17">
    <source>
        <dbReference type="Proteomes" id="UP001597251"/>
    </source>
</evidence>
<evidence type="ECO:0000256" key="2">
    <source>
        <dbReference type="ARBA" id="ARBA00005025"/>
    </source>
</evidence>
<feature type="domain" description="Thiamine pyrophosphate enzyme central" evidence="13">
    <location>
        <begin position="204"/>
        <end position="335"/>
    </location>
</feature>
<dbReference type="InterPro" id="IPR000399">
    <property type="entry name" value="TPP-bd_CS"/>
</dbReference>
<organism evidence="16 17">
    <name type="scientific">Companilactobacillus keshanensis</name>
    <dbReference type="NCBI Taxonomy" id="2486003"/>
    <lineage>
        <taxon>Bacteria</taxon>
        <taxon>Bacillati</taxon>
        <taxon>Bacillota</taxon>
        <taxon>Bacilli</taxon>
        <taxon>Lactobacillales</taxon>
        <taxon>Lactobacillaceae</taxon>
        <taxon>Companilactobacillus</taxon>
    </lineage>
</organism>
<dbReference type="Proteomes" id="UP001597251">
    <property type="component" value="Unassembled WGS sequence"/>
</dbReference>
<dbReference type="InterPro" id="IPR045229">
    <property type="entry name" value="TPP_enz"/>
</dbReference>
<dbReference type="Pfam" id="PF00205">
    <property type="entry name" value="TPP_enzyme_M"/>
    <property type="match status" value="1"/>
</dbReference>
<dbReference type="Gene3D" id="3.40.50.1220">
    <property type="entry name" value="TPP-binding domain"/>
    <property type="match status" value="1"/>
</dbReference>
<evidence type="ECO:0000256" key="7">
    <source>
        <dbReference type="ARBA" id="ARBA00022723"/>
    </source>
</evidence>
<dbReference type="InterPro" id="IPR012846">
    <property type="entry name" value="Acetolactate_synth_lsu"/>
</dbReference>
<dbReference type="Pfam" id="PF02776">
    <property type="entry name" value="TPP_enzyme_N"/>
    <property type="match status" value="1"/>
</dbReference>
<dbReference type="InterPro" id="IPR011766">
    <property type="entry name" value="TPP_enzyme_TPP-bd"/>
</dbReference>
<dbReference type="InterPro" id="IPR029035">
    <property type="entry name" value="DHS-like_NAD/FAD-binding_dom"/>
</dbReference>
<feature type="domain" description="Thiamine pyrophosphate enzyme TPP-binding" evidence="14">
    <location>
        <begin position="394"/>
        <end position="542"/>
    </location>
</feature>